<dbReference type="Pfam" id="PF00106">
    <property type="entry name" value="adh_short"/>
    <property type="match status" value="1"/>
</dbReference>
<dbReference type="PANTHER" id="PTHR45458:SF1">
    <property type="entry name" value="SHORT CHAIN DEHYDROGENASE"/>
    <property type="match status" value="1"/>
</dbReference>
<dbReference type="InterPro" id="IPR057326">
    <property type="entry name" value="KR_dom"/>
</dbReference>
<reference evidence="4" key="2">
    <citation type="submission" date="2020-09" db="EMBL/GenBank/DDBJ databases">
        <authorList>
            <person name="Sun Q."/>
            <person name="Zhou Y."/>
        </authorList>
    </citation>
    <scope>NUCLEOTIDE SEQUENCE</scope>
    <source>
        <strain evidence="4">CGMCC 1.7086</strain>
    </source>
</reference>
<feature type="domain" description="Ketoreductase" evidence="3">
    <location>
        <begin position="2"/>
        <end position="178"/>
    </location>
</feature>
<organism evidence="4 5">
    <name type="scientific">Bowmanella pacifica</name>
    <dbReference type="NCBI Taxonomy" id="502051"/>
    <lineage>
        <taxon>Bacteria</taxon>
        <taxon>Pseudomonadati</taxon>
        <taxon>Pseudomonadota</taxon>
        <taxon>Gammaproteobacteria</taxon>
        <taxon>Alteromonadales</taxon>
        <taxon>Alteromonadaceae</taxon>
        <taxon>Bowmanella</taxon>
    </lineage>
</organism>
<comment type="caution">
    <text evidence="4">The sequence shown here is derived from an EMBL/GenBank/DDBJ whole genome shotgun (WGS) entry which is preliminary data.</text>
</comment>
<dbReference type="EMBL" id="BMLS01000009">
    <property type="protein sequence ID" value="GGO74738.1"/>
    <property type="molecule type" value="Genomic_DNA"/>
</dbReference>
<dbReference type="PRINTS" id="PR00081">
    <property type="entry name" value="GDHRDH"/>
</dbReference>
<reference evidence="4" key="1">
    <citation type="journal article" date="2014" name="Int. J. Syst. Evol. Microbiol.">
        <title>Complete genome sequence of Corynebacterium casei LMG S-19264T (=DSM 44701T), isolated from a smear-ripened cheese.</title>
        <authorList>
            <consortium name="US DOE Joint Genome Institute (JGI-PGF)"/>
            <person name="Walter F."/>
            <person name="Albersmeier A."/>
            <person name="Kalinowski J."/>
            <person name="Ruckert C."/>
        </authorList>
    </citation>
    <scope>NUCLEOTIDE SEQUENCE</scope>
    <source>
        <strain evidence="4">CGMCC 1.7086</strain>
    </source>
</reference>
<dbReference type="PRINTS" id="PR00080">
    <property type="entry name" value="SDRFAMILY"/>
</dbReference>
<evidence type="ECO:0000256" key="1">
    <source>
        <dbReference type="ARBA" id="ARBA00006484"/>
    </source>
</evidence>
<evidence type="ECO:0000313" key="5">
    <source>
        <dbReference type="Proteomes" id="UP000606935"/>
    </source>
</evidence>
<dbReference type="PANTHER" id="PTHR45458">
    <property type="entry name" value="SHORT-CHAIN DEHYDROGENASE/REDUCTASE SDR"/>
    <property type="match status" value="1"/>
</dbReference>
<evidence type="ECO:0000313" key="4">
    <source>
        <dbReference type="EMBL" id="GGO74738.1"/>
    </source>
</evidence>
<protein>
    <submittedName>
        <fullName evidence="4">Short-chain dehydrogenase</fullName>
    </submittedName>
</protein>
<name>A0A917Z4B9_9ALTE</name>
<dbReference type="CDD" id="cd05325">
    <property type="entry name" value="carb_red_sniffer_like_SDR_c"/>
    <property type="match status" value="1"/>
</dbReference>
<comment type="similarity">
    <text evidence="1 2">Belongs to the short-chain dehydrogenases/reductases (SDR) family.</text>
</comment>
<dbReference type="RefSeq" id="WP_188699067.1">
    <property type="nucleotide sequence ID" value="NZ_BMLS01000009.1"/>
</dbReference>
<dbReference type="AlphaFoldDB" id="A0A917Z4B9"/>
<proteinExistence type="inferred from homology"/>
<accession>A0A917Z4B9</accession>
<dbReference type="Gene3D" id="3.40.50.720">
    <property type="entry name" value="NAD(P)-binding Rossmann-like Domain"/>
    <property type="match status" value="1"/>
</dbReference>
<sequence length="220" mass="23204">MATVVITGAGRGIGLALVQQFLQRGDKVFGLCRHASDELKQSGAEVLEGVDVADITGLAKALEPLANVQIDILINNAGVLGNESFDRPDPASVEHQFRVNALGPLMVSQLLATHMQKGGKIAMITSRMGSMADNGSGGYYGYRMSKAALNAAGVSMARDLAQRGIAVALLHPGYVQTQMVNFGGDVSAEVSASRLVQRIEALTLDNSGQFWHANGDALPW</sequence>
<dbReference type="Proteomes" id="UP000606935">
    <property type="component" value="Unassembled WGS sequence"/>
</dbReference>
<dbReference type="GO" id="GO:0016616">
    <property type="term" value="F:oxidoreductase activity, acting on the CH-OH group of donors, NAD or NADP as acceptor"/>
    <property type="evidence" value="ECO:0007669"/>
    <property type="project" value="TreeGrafter"/>
</dbReference>
<evidence type="ECO:0000256" key="2">
    <source>
        <dbReference type="RuleBase" id="RU000363"/>
    </source>
</evidence>
<gene>
    <name evidence="4" type="primary">fabG</name>
    <name evidence="4" type="ORF">GCM10010982_38280</name>
</gene>
<evidence type="ECO:0000259" key="3">
    <source>
        <dbReference type="SMART" id="SM00822"/>
    </source>
</evidence>
<dbReference type="InterPro" id="IPR052184">
    <property type="entry name" value="SDR_enzymes"/>
</dbReference>
<dbReference type="InterPro" id="IPR036291">
    <property type="entry name" value="NAD(P)-bd_dom_sf"/>
</dbReference>
<dbReference type="SUPFAM" id="SSF51735">
    <property type="entry name" value="NAD(P)-binding Rossmann-fold domains"/>
    <property type="match status" value="1"/>
</dbReference>
<dbReference type="InterPro" id="IPR002347">
    <property type="entry name" value="SDR_fam"/>
</dbReference>
<keyword evidence="5" id="KW-1185">Reference proteome</keyword>
<dbReference type="SMART" id="SM00822">
    <property type="entry name" value="PKS_KR"/>
    <property type="match status" value="1"/>
</dbReference>